<dbReference type="GO" id="GO:0005739">
    <property type="term" value="C:mitochondrion"/>
    <property type="evidence" value="ECO:0007669"/>
    <property type="project" value="TreeGrafter"/>
</dbReference>
<evidence type="ECO:0000256" key="1">
    <source>
        <dbReference type="SAM" id="MobiDB-lite"/>
    </source>
</evidence>
<keyword evidence="2" id="KW-0472">Membrane</keyword>
<protein>
    <recommendedName>
        <fullName evidence="3">DUF1279 domain-containing protein</fullName>
    </recommendedName>
</protein>
<reference evidence="4" key="1">
    <citation type="journal article" date="2023" name="Mol. Biol. Evol.">
        <title>Third-Generation Sequencing Reveals the Adaptive Role of the Epigenome in Three Deep-Sea Polychaetes.</title>
        <authorList>
            <person name="Perez M."/>
            <person name="Aroh O."/>
            <person name="Sun Y."/>
            <person name="Lan Y."/>
            <person name="Juniper S.K."/>
            <person name="Young C.R."/>
            <person name="Angers B."/>
            <person name="Qian P.Y."/>
        </authorList>
    </citation>
    <scope>NUCLEOTIDE SEQUENCE</scope>
    <source>
        <strain evidence="4">P08H-3</strain>
    </source>
</reference>
<keyword evidence="5" id="KW-1185">Reference proteome</keyword>
<name>A0AAD9K015_9ANNE</name>
<dbReference type="EMBL" id="JAODUP010000102">
    <property type="protein sequence ID" value="KAK2162182.1"/>
    <property type="molecule type" value="Genomic_DNA"/>
</dbReference>
<feature type="compositionally biased region" description="Low complexity" evidence="1">
    <location>
        <begin position="247"/>
        <end position="256"/>
    </location>
</feature>
<evidence type="ECO:0000313" key="4">
    <source>
        <dbReference type="EMBL" id="KAK2162182.1"/>
    </source>
</evidence>
<dbReference type="InterPro" id="IPR045866">
    <property type="entry name" value="FAM210A/B-like"/>
</dbReference>
<evidence type="ECO:0000256" key="2">
    <source>
        <dbReference type="SAM" id="Phobius"/>
    </source>
</evidence>
<evidence type="ECO:0000313" key="5">
    <source>
        <dbReference type="Proteomes" id="UP001208570"/>
    </source>
</evidence>
<comment type="caution">
    <text evidence="4">The sequence shown here is derived from an EMBL/GenBank/DDBJ whole genome shotgun (WGS) entry which is preliminary data.</text>
</comment>
<sequence length="382" mass="41074">MLTKVVRRISQQNRVLFTAMLSSRATNAMSSQQMPSSTVAGVKPKKIDLSSIQDAAAAVDLSNIQDAAAAEYHGVVIQGFQGDPVDRFSTGWAKDVMAHAMSAGMESHQERIENRQQGIQGDIEPPSSMEDSANKTTVSTDSYRTEPTVSLYSVMQSQVPRPYGRDPTHLNMPGGCEMYQHKYVAGMLHETHPSRLLSTALRWCPVRADNRWPSVANQADMLTTLRFRASSMAYAAFAANYARSYSGSSSSSSSGTAVGGPSGAGDNNENGKKLSQTDKLKRAVKEYGATVIVFHVCISLVSLGGFYLAVSSGIDVISILQAMGVGESLLTSRVATGASTFVIAYAVHKVFAPVRIAITLTSAPFIVRYLRLRGLLKPPAPK</sequence>
<gene>
    <name evidence="4" type="ORF">LSH36_102g04002</name>
</gene>
<proteinExistence type="predicted"/>
<dbReference type="Proteomes" id="UP001208570">
    <property type="component" value="Unassembled WGS sequence"/>
</dbReference>
<feature type="region of interest" description="Disordered" evidence="1">
    <location>
        <begin position="121"/>
        <end position="142"/>
    </location>
</feature>
<feature type="domain" description="DUF1279" evidence="3">
    <location>
        <begin position="279"/>
        <end position="365"/>
    </location>
</feature>
<feature type="transmembrane region" description="Helical" evidence="2">
    <location>
        <begin position="287"/>
        <end position="310"/>
    </location>
</feature>
<keyword evidence="2" id="KW-0812">Transmembrane</keyword>
<evidence type="ECO:0000259" key="3">
    <source>
        <dbReference type="Pfam" id="PF06916"/>
    </source>
</evidence>
<feature type="region of interest" description="Disordered" evidence="1">
    <location>
        <begin position="247"/>
        <end position="274"/>
    </location>
</feature>
<dbReference type="AlphaFoldDB" id="A0AAD9K015"/>
<dbReference type="PANTHER" id="PTHR21377:SF0">
    <property type="entry name" value="PROTEIN FAM210B, MITOCHONDRIAL"/>
    <property type="match status" value="1"/>
</dbReference>
<dbReference type="Pfam" id="PF06916">
    <property type="entry name" value="FAM210A-B_dom"/>
    <property type="match status" value="1"/>
</dbReference>
<keyword evidence="2" id="KW-1133">Transmembrane helix</keyword>
<feature type="transmembrane region" description="Helical" evidence="2">
    <location>
        <begin position="330"/>
        <end position="348"/>
    </location>
</feature>
<dbReference type="PANTHER" id="PTHR21377">
    <property type="entry name" value="PROTEIN FAM210B, MITOCHONDRIAL"/>
    <property type="match status" value="1"/>
</dbReference>
<feature type="compositionally biased region" description="Polar residues" evidence="1">
    <location>
        <begin position="129"/>
        <end position="142"/>
    </location>
</feature>
<dbReference type="InterPro" id="IPR009688">
    <property type="entry name" value="FAM210A/B-like_dom"/>
</dbReference>
<accession>A0AAD9K015</accession>
<organism evidence="4 5">
    <name type="scientific">Paralvinella palmiformis</name>
    <dbReference type="NCBI Taxonomy" id="53620"/>
    <lineage>
        <taxon>Eukaryota</taxon>
        <taxon>Metazoa</taxon>
        <taxon>Spiralia</taxon>
        <taxon>Lophotrochozoa</taxon>
        <taxon>Annelida</taxon>
        <taxon>Polychaeta</taxon>
        <taxon>Sedentaria</taxon>
        <taxon>Canalipalpata</taxon>
        <taxon>Terebellida</taxon>
        <taxon>Terebelliformia</taxon>
        <taxon>Alvinellidae</taxon>
        <taxon>Paralvinella</taxon>
    </lineage>
</organism>